<proteinExistence type="predicted"/>
<evidence type="ECO:0000259" key="3">
    <source>
        <dbReference type="Pfam" id="PF19804"/>
    </source>
</evidence>
<feature type="compositionally biased region" description="Basic and acidic residues" evidence="1">
    <location>
        <begin position="41"/>
        <end position="64"/>
    </location>
</feature>
<keyword evidence="2" id="KW-0732">Signal</keyword>
<name>A0A414CHB9_STRPA</name>
<reference evidence="4 5" key="1">
    <citation type="submission" date="2018-08" db="EMBL/GenBank/DDBJ databases">
        <title>A genome reference for cultivated species of the human gut microbiota.</title>
        <authorList>
            <person name="Zou Y."/>
            <person name="Xue W."/>
            <person name="Luo G."/>
        </authorList>
    </citation>
    <scope>NUCLEOTIDE SEQUENCE [LARGE SCALE GENOMIC DNA]</scope>
    <source>
        <strain evidence="4 5">AM33-3BH</strain>
    </source>
</reference>
<evidence type="ECO:0000256" key="1">
    <source>
        <dbReference type="SAM" id="MobiDB-lite"/>
    </source>
</evidence>
<evidence type="ECO:0000256" key="2">
    <source>
        <dbReference type="SAM" id="SignalP"/>
    </source>
</evidence>
<dbReference type="PROSITE" id="PS51257">
    <property type="entry name" value="PROKAR_LIPOPROTEIN"/>
    <property type="match status" value="1"/>
</dbReference>
<dbReference type="Pfam" id="PF19804">
    <property type="entry name" value="DUF6287"/>
    <property type="match status" value="1"/>
</dbReference>
<dbReference type="AlphaFoldDB" id="A0A414CHB9"/>
<feature type="chain" id="PRO_5019241106" description="DUF6287 domain-containing protein" evidence="2">
    <location>
        <begin position="25"/>
        <end position="185"/>
    </location>
</feature>
<comment type="caution">
    <text evidence="4">The sequence shown here is derived from an EMBL/GenBank/DDBJ whole genome shotgun (WGS) entry which is preliminary data.</text>
</comment>
<accession>A0A414CHB9</accession>
<dbReference type="EMBL" id="QSIO01000003">
    <property type="protein sequence ID" value="RHC94380.1"/>
    <property type="molecule type" value="Genomic_DNA"/>
</dbReference>
<gene>
    <name evidence="4" type="ORF">DW820_08655</name>
</gene>
<protein>
    <recommendedName>
        <fullName evidence="3">DUF6287 domain-containing protein</fullName>
    </recommendedName>
</protein>
<feature type="region of interest" description="Disordered" evidence="1">
    <location>
        <begin position="23"/>
        <end position="64"/>
    </location>
</feature>
<feature type="signal peptide" evidence="2">
    <location>
        <begin position="1"/>
        <end position="24"/>
    </location>
</feature>
<sequence>MKKVGAILVSFLSVLLLVACSQQSASKKSDSSSSQTTTSSEVKKTDASSSEVKEKEKKEEKKEVKKMDLEAIANGDYSSIAGVWQDDKGNKLVFNDKGLVSQELEGYGASLTDYGTASEGIYGGRDGGFLLEYIPAGVTIGDQVDDQGQVVFKDTSDASKNRLWSGVGIASFGEQGSIYYHVGDE</sequence>
<feature type="compositionally biased region" description="Low complexity" evidence="1">
    <location>
        <begin position="23"/>
        <end position="40"/>
    </location>
</feature>
<feature type="domain" description="DUF6287" evidence="3">
    <location>
        <begin position="66"/>
        <end position="98"/>
    </location>
</feature>
<organism evidence="4 5">
    <name type="scientific">Streptococcus parasanguinis</name>
    <dbReference type="NCBI Taxonomy" id="1318"/>
    <lineage>
        <taxon>Bacteria</taxon>
        <taxon>Bacillati</taxon>
        <taxon>Bacillota</taxon>
        <taxon>Bacilli</taxon>
        <taxon>Lactobacillales</taxon>
        <taxon>Streptococcaceae</taxon>
        <taxon>Streptococcus</taxon>
    </lineage>
</organism>
<evidence type="ECO:0000313" key="4">
    <source>
        <dbReference type="EMBL" id="RHC94380.1"/>
    </source>
</evidence>
<evidence type="ECO:0000313" key="5">
    <source>
        <dbReference type="Proteomes" id="UP000285773"/>
    </source>
</evidence>
<dbReference type="InterPro" id="IPR046254">
    <property type="entry name" value="DUF6287"/>
</dbReference>
<dbReference type="RefSeq" id="WP_118096027.1">
    <property type="nucleotide sequence ID" value="NZ_QSIO01000003.1"/>
</dbReference>
<dbReference type="Proteomes" id="UP000285773">
    <property type="component" value="Unassembled WGS sequence"/>
</dbReference>